<gene>
    <name evidence="7" type="ORF">Vau01_102770</name>
</gene>
<dbReference type="Proteomes" id="UP000612585">
    <property type="component" value="Unassembled WGS sequence"/>
</dbReference>
<dbReference type="AlphaFoldDB" id="A0A8J3ZF49"/>
<feature type="transmembrane region" description="Helical" evidence="5">
    <location>
        <begin position="99"/>
        <end position="122"/>
    </location>
</feature>
<feature type="domain" description="GtrA/DPMS transmembrane" evidence="6">
    <location>
        <begin position="12"/>
        <end position="128"/>
    </location>
</feature>
<keyword evidence="4 5" id="KW-0472">Membrane</keyword>
<dbReference type="InterPro" id="IPR007267">
    <property type="entry name" value="GtrA_DPMS_TM"/>
</dbReference>
<sequence length="148" mass="16151">MLGRIVRDRRVRYLFAGGIAAAVYYSSFAGGWLLSGGRVPYLLMAVVANAVTTVVTYPLYRTVVFGSAAPWLSGFARFYVICLGALAFTAIGLPALVEIAHLPVLVAQAIVILVVPLVNYNLNRYWTFRHRPAPPVVVSCGPTRPNRE</sequence>
<feature type="transmembrane region" description="Helical" evidence="5">
    <location>
        <begin position="12"/>
        <end position="35"/>
    </location>
</feature>
<dbReference type="RefSeq" id="WP_204008611.1">
    <property type="nucleotide sequence ID" value="NZ_BOPG01000082.1"/>
</dbReference>
<evidence type="ECO:0000259" key="6">
    <source>
        <dbReference type="Pfam" id="PF04138"/>
    </source>
</evidence>
<evidence type="ECO:0000313" key="7">
    <source>
        <dbReference type="EMBL" id="GIJ62761.1"/>
    </source>
</evidence>
<evidence type="ECO:0000256" key="3">
    <source>
        <dbReference type="ARBA" id="ARBA00022989"/>
    </source>
</evidence>
<keyword evidence="2 5" id="KW-0812">Transmembrane</keyword>
<keyword evidence="3 5" id="KW-1133">Transmembrane helix</keyword>
<comment type="subcellular location">
    <subcellularLocation>
        <location evidence="1">Membrane</location>
        <topology evidence="1">Multi-pass membrane protein</topology>
    </subcellularLocation>
</comment>
<dbReference type="GO" id="GO:0000271">
    <property type="term" value="P:polysaccharide biosynthetic process"/>
    <property type="evidence" value="ECO:0007669"/>
    <property type="project" value="InterPro"/>
</dbReference>
<evidence type="ECO:0000256" key="5">
    <source>
        <dbReference type="SAM" id="Phobius"/>
    </source>
</evidence>
<protein>
    <recommendedName>
        <fullName evidence="6">GtrA/DPMS transmembrane domain-containing protein</fullName>
    </recommendedName>
</protein>
<evidence type="ECO:0000256" key="4">
    <source>
        <dbReference type="ARBA" id="ARBA00023136"/>
    </source>
</evidence>
<evidence type="ECO:0000256" key="1">
    <source>
        <dbReference type="ARBA" id="ARBA00004141"/>
    </source>
</evidence>
<proteinExistence type="predicted"/>
<reference evidence="7" key="1">
    <citation type="submission" date="2021-01" db="EMBL/GenBank/DDBJ databases">
        <title>Whole genome shotgun sequence of Virgisporangium aurantiacum NBRC 16421.</title>
        <authorList>
            <person name="Komaki H."/>
            <person name="Tamura T."/>
        </authorList>
    </citation>
    <scope>NUCLEOTIDE SEQUENCE</scope>
    <source>
        <strain evidence="7">NBRC 16421</strain>
    </source>
</reference>
<feature type="transmembrane region" description="Helical" evidence="5">
    <location>
        <begin position="41"/>
        <end position="60"/>
    </location>
</feature>
<name>A0A8J3ZF49_9ACTN</name>
<feature type="transmembrane region" description="Helical" evidence="5">
    <location>
        <begin position="72"/>
        <end position="93"/>
    </location>
</feature>
<accession>A0A8J3ZF49</accession>
<evidence type="ECO:0000256" key="2">
    <source>
        <dbReference type="ARBA" id="ARBA00022692"/>
    </source>
</evidence>
<dbReference type="EMBL" id="BOPG01000082">
    <property type="protein sequence ID" value="GIJ62761.1"/>
    <property type="molecule type" value="Genomic_DNA"/>
</dbReference>
<evidence type="ECO:0000313" key="8">
    <source>
        <dbReference type="Proteomes" id="UP000612585"/>
    </source>
</evidence>
<keyword evidence="8" id="KW-1185">Reference proteome</keyword>
<organism evidence="7 8">
    <name type="scientific">Virgisporangium aurantiacum</name>
    <dbReference type="NCBI Taxonomy" id="175570"/>
    <lineage>
        <taxon>Bacteria</taxon>
        <taxon>Bacillati</taxon>
        <taxon>Actinomycetota</taxon>
        <taxon>Actinomycetes</taxon>
        <taxon>Micromonosporales</taxon>
        <taxon>Micromonosporaceae</taxon>
        <taxon>Virgisporangium</taxon>
    </lineage>
</organism>
<comment type="caution">
    <text evidence="7">The sequence shown here is derived from an EMBL/GenBank/DDBJ whole genome shotgun (WGS) entry which is preliminary data.</text>
</comment>
<dbReference type="Pfam" id="PF04138">
    <property type="entry name" value="GtrA_DPMS_TM"/>
    <property type="match status" value="1"/>
</dbReference>
<dbReference type="GO" id="GO:0016020">
    <property type="term" value="C:membrane"/>
    <property type="evidence" value="ECO:0007669"/>
    <property type="project" value="UniProtKB-SubCell"/>
</dbReference>